<name>A0A2R4MD24_9HYPH</name>
<feature type="transmembrane region" description="Helical" evidence="9">
    <location>
        <begin position="217"/>
        <end position="242"/>
    </location>
</feature>
<evidence type="ECO:0000313" key="11">
    <source>
        <dbReference type="EMBL" id="AVX03912.1"/>
    </source>
</evidence>
<feature type="transmembrane region" description="Helical" evidence="9">
    <location>
        <begin position="51"/>
        <end position="67"/>
    </location>
</feature>
<evidence type="ECO:0000313" key="12">
    <source>
        <dbReference type="Proteomes" id="UP000258927"/>
    </source>
</evidence>
<feature type="transmembrane region" description="Helical" evidence="9">
    <location>
        <begin position="254"/>
        <end position="275"/>
    </location>
</feature>
<feature type="transmembrane region" description="Helical" evidence="9">
    <location>
        <begin position="173"/>
        <end position="191"/>
    </location>
</feature>
<dbReference type="GO" id="GO:0005886">
    <property type="term" value="C:plasma membrane"/>
    <property type="evidence" value="ECO:0007669"/>
    <property type="project" value="UniProtKB-SubCell"/>
</dbReference>
<dbReference type="RefSeq" id="WP_117395383.1">
    <property type="nucleotide sequence ID" value="NZ_CP021330.1"/>
</dbReference>
<comment type="similarity">
    <text evidence="2">Belongs to the major facilitator superfamily. Set transporter family.</text>
</comment>
<feature type="transmembrane region" description="Helical" evidence="9">
    <location>
        <begin position="147"/>
        <end position="167"/>
    </location>
</feature>
<feature type="transmembrane region" description="Helical" evidence="9">
    <location>
        <begin position="343"/>
        <end position="364"/>
    </location>
</feature>
<dbReference type="Gene3D" id="1.20.1250.20">
    <property type="entry name" value="MFS general substrate transporter like domains"/>
    <property type="match status" value="2"/>
</dbReference>
<keyword evidence="4" id="KW-1003">Cell membrane</keyword>
<organism evidence="11 12">
    <name type="scientific">Maritalea myrionectae</name>
    <dbReference type="NCBI Taxonomy" id="454601"/>
    <lineage>
        <taxon>Bacteria</taxon>
        <taxon>Pseudomonadati</taxon>
        <taxon>Pseudomonadota</taxon>
        <taxon>Alphaproteobacteria</taxon>
        <taxon>Hyphomicrobiales</taxon>
        <taxon>Devosiaceae</taxon>
        <taxon>Maritalea</taxon>
    </lineage>
</organism>
<keyword evidence="12" id="KW-1185">Reference proteome</keyword>
<feature type="transmembrane region" description="Helical" evidence="9">
    <location>
        <begin position="104"/>
        <end position="126"/>
    </location>
</feature>
<feature type="transmembrane region" description="Helical" evidence="9">
    <location>
        <begin position="282"/>
        <end position="302"/>
    </location>
</feature>
<evidence type="ECO:0000256" key="4">
    <source>
        <dbReference type="ARBA" id="ARBA00022475"/>
    </source>
</evidence>
<feature type="domain" description="Major facilitator superfamily (MFS) profile" evidence="10">
    <location>
        <begin position="217"/>
        <end position="392"/>
    </location>
</feature>
<dbReference type="InterPro" id="IPR011701">
    <property type="entry name" value="MFS"/>
</dbReference>
<dbReference type="PROSITE" id="PS50850">
    <property type="entry name" value="MFS"/>
    <property type="match status" value="1"/>
</dbReference>
<evidence type="ECO:0000256" key="6">
    <source>
        <dbReference type="ARBA" id="ARBA00022692"/>
    </source>
</evidence>
<dbReference type="PANTHER" id="PTHR23535:SF2">
    <property type="entry name" value="SUGAR EFFLUX TRANSPORTER A-RELATED"/>
    <property type="match status" value="1"/>
</dbReference>
<dbReference type="Proteomes" id="UP000258927">
    <property type="component" value="Chromosome"/>
</dbReference>
<dbReference type="PRINTS" id="PR01035">
    <property type="entry name" value="TCRTETA"/>
</dbReference>
<reference evidence="11 12" key="1">
    <citation type="submission" date="2017-05" db="EMBL/GenBank/DDBJ databases">
        <title>Genome Analysis of Maritalea myrionectae HL2708#5.</title>
        <authorList>
            <consortium name="Cotde Inc.-PKNU"/>
            <person name="Jang D."/>
            <person name="Oh H.-M."/>
        </authorList>
    </citation>
    <scope>NUCLEOTIDE SEQUENCE [LARGE SCALE GENOMIC DNA]</scope>
    <source>
        <strain evidence="11 12">HL2708#5</strain>
    </source>
</reference>
<dbReference type="GO" id="GO:0022857">
    <property type="term" value="F:transmembrane transporter activity"/>
    <property type="evidence" value="ECO:0007669"/>
    <property type="project" value="InterPro"/>
</dbReference>
<dbReference type="EMBL" id="CP021330">
    <property type="protein sequence ID" value="AVX03912.1"/>
    <property type="molecule type" value="Genomic_DNA"/>
</dbReference>
<feature type="transmembrane region" description="Helical" evidence="9">
    <location>
        <begin position="79"/>
        <end position="98"/>
    </location>
</feature>
<dbReference type="PANTHER" id="PTHR23535">
    <property type="entry name" value="SUGAR EFFLUX TRANSPORTER A-RELATED"/>
    <property type="match status" value="1"/>
</dbReference>
<keyword evidence="8 9" id="KW-0472">Membrane</keyword>
<sequence length="392" mass="42838">MSFLSLSPARKSAAPLFIYLFLLASIGTISIPTRALFLTEELGGSKFENGLSFALPALASIFILPWMGDRSDSLRDRRIIISINLLIIAASFMVISMAHTAWFFIMLTLIFTPAFATANSQFFAWAQEREKERFGDQATESGELRMGYIAGWVVAPVVGGLLLTWGLTYRNLFQLQTFAYIALAALIWAFARAKTIQPKQTGERFSWLRWRSMPQNLLYVALFVGLVLSGDIVRLANLALFIHKNISTAAIDVTIAFSATPLMEVPATALCIYLARRISKKHVLAIGVVAGLIHFGLSPFATSLGQVVILQALYAFVPASALGVGIAYAQACAPDRMGFATSFVFAGQSLAILLGGAIAAFGGLWLSIEMTYLVPIFTILLGGYFWSKLEKF</sequence>
<keyword evidence="7 9" id="KW-1133">Transmembrane helix</keyword>
<dbReference type="KEGG" id="mmyr:MXMO3_01382"/>
<comment type="subcellular location">
    <subcellularLocation>
        <location evidence="1">Cell membrane</location>
        <topology evidence="1">Multi-pass membrane protein</topology>
    </subcellularLocation>
</comment>
<dbReference type="AlphaFoldDB" id="A0A2R4MD24"/>
<protein>
    <recommendedName>
        <fullName evidence="10">Major facilitator superfamily (MFS) profile domain-containing protein</fullName>
    </recommendedName>
</protein>
<feature type="transmembrane region" description="Helical" evidence="9">
    <location>
        <begin position="308"/>
        <end position="331"/>
    </location>
</feature>
<dbReference type="InterPro" id="IPR001958">
    <property type="entry name" value="Tet-R_TetA/multi-R_MdtG-like"/>
</dbReference>
<evidence type="ECO:0000256" key="8">
    <source>
        <dbReference type="ARBA" id="ARBA00023136"/>
    </source>
</evidence>
<dbReference type="InterPro" id="IPR020846">
    <property type="entry name" value="MFS_dom"/>
</dbReference>
<keyword evidence="6 9" id="KW-0812">Transmembrane</keyword>
<gene>
    <name evidence="11" type="ORF">MXMO3_01382</name>
</gene>
<evidence type="ECO:0000256" key="5">
    <source>
        <dbReference type="ARBA" id="ARBA00022597"/>
    </source>
</evidence>
<accession>A0A2R4MD24</accession>
<evidence type="ECO:0000256" key="7">
    <source>
        <dbReference type="ARBA" id="ARBA00022989"/>
    </source>
</evidence>
<proteinExistence type="inferred from homology"/>
<dbReference type="Pfam" id="PF07690">
    <property type="entry name" value="MFS_1"/>
    <property type="match status" value="1"/>
</dbReference>
<feature type="transmembrane region" description="Helical" evidence="9">
    <location>
        <begin position="370"/>
        <end position="387"/>
    </location>
</feature>
<keyword evidence="3" id="KW-0813">Transport</keyword>
<dbReference type="InterPro" id="IPR036259">
    <property type="entry name" value="MFS_trans_sf"/>
</dbReference>
<evidence type="ECO:0000259" key="10">
    <source>
        <dbReference type="PROSITE" id="PS50850"/>
    </source>
</evidence>
<evidence type="ECO:0000256" key="2">
    <source>
        <dbReference type="ARBA" id="ARBA00006523"/>
    </source>
</evidence>
<evidence type="ECO:0000256" key="3">
    <source>
        <dbReference type="ARBA" id="ARBA00022448"/>
    </source>
</evidence>
<evidence type="ECO:0000256" key="1">
    <source>
        <dbReference type="ARBA" id="ARBA00004651"/>
    </source>
</evidence>
<dbReference type="SUPFAM" id="SSF103473">
    <property type="entry name" value="MFS general substrate transporter"/>
    <property type="match status" value="1"/>
</dbReference>
<keyword evidence="5" id="KW-0762">Sugar transport</keyword>
<evidence type="ECO:0000256" key="9">
    <source>
        <dbReference type="SAM" id="Phobius"/>
    </source>
</evidence>
<feature type="transmembrane region" description="Helical" evidence="9">
    <location>
        <begin position="12"/>
        <end position="31"/>
    </location>
</feature>